<evidence type="ECO:0000313" key="3">
    <source>
        <dbReference type="Proteomes" id="UP001050691"/>
    </source>
</evidence>
<dbReference type="EMBL" id="BPWL01000001">
    <property type="protein sequence ID" value="GJJ06375.1"/>
    <property type="molecule type" value="Genomic_DNA"/>
</dbReference>
<feature type="compositionally biased region" description="Low complexity" evidence="1">
    <location>
        <begin position="358"/>
        <end position="372"/>
    </location>
</feature>
<evidence type="ECO:0000256" key="1">
    <source>
        <dbReference type="SAM" id="MobiDB-lite"/>
    </source>
</evidence>
<name>A0AAV4ZXC6_9AGAM</name>
<feature type="compositionally biased region" description="Polar residues" evidence="1">
    <location>
        <begin position="222"/>
        <end position="236"/>
    </location>
</feature>
<feature type="compositionally biased region" description="Low complexity" evidence="1">
    <location>
        <begin position="385"/>
        <end position="410"/>
    </location>
</feature>
<feature type="region of interest" description="Disordered" evidence="1">
    <location>
        <begin position="83"/>
        <end position="189"/>
    </location>
</feature>
<feature type="region of interest" description="Disordered" evidence="1">
    <location>
        <begin position="1"/>
        <end position="23"/>
    </location>
</feature>
<feature type="region of interest" description="Disordered" evidence="1">
    <location>
        <begin position="310"/>
        <end position="336"/>
    </location>
</feature>
<feature type="compositionally biased region" description="Low complexity" evidence="1">
    <location>
        <begin position="170"/>
        <end position="184"/>
    </location>
</feature>
<reference evidence="2" key="1">
    <citation type="submission" date="2021-10" db="EMBL/GenBank/DDBJ databases">
        <title>De novo Genome Assembly of Clathrus columnatus (Basidiomycota, Fungi) Using Illumina and Nanopore Sequence Data.</title>
        <authorList>
            <person name="Ogiso-Tanaka E."/>
            <person name="Itagaki H."/>
            <person name="Hosoya T."/>
            <person name="Hosaka K."/>
        </authorList>
    </citation>
    <scope>NUCLEOTIDE SEQUENCE</scope>
    <source>
        <strain evidence="2">MO-923</strain>
    </source>
</reference>
<protein>
    <submittedName>
        <fullName evidence="2">Uncharacterized protein</fullName>
    </submittedName>
</protein>
<evidence type="ECO:0000313" key="2">
    <source>
        <dbReference type="EMBL" id="GJJ06375.1"/>
    </source>
</evidence>
<gene>
    <name evidence="2" type="ORF">Clacol_000566</name>
</gene>
<organism evidence="2 3">
    <name type="scientific">Clathrus columnatus</name>
    <dbReference type="NCBI Taxonomy" id="1419009"/>
    <lineage>
        <taxon>Eukaryota</taxon>
        <taxon>Fungi</taxon>
        <taxon>Dikarya</taxon>
        <taxon>Basidiomycota</taxon>
        <taxon>Agaricomycotina</taxon>
        <taxon>Agaricomycetes</taxon>
        <taxon>Phallomycetidae</taxon>
        <taxon>Phallales</taxon>
        <taxon>Clathraceae</taxon>
        <taxon>Clathrus</taxon>
    </lineage>
</organism>
<accession>A0AAV4ZXC6</accession>
<proteinExistence type="predicted"/>
<feature type="region of interest" description="Disordered" evidence="1">
    <location>
        <begin position="222"/>
        <end position="272"/>
    </location>
</feature>
<dbReference type="AlphaFoldDB" id="A0AAV4ZXC6"/>
<sequence>MPTKTSRGGHLKSHNRSASASTHNLAKHAITGQGGVMGYPHPSVNTNMSRTKSAEKIKRTSSDLQVLHHVKNVLPPPYNAYQQHPIHQTQSDHETRYTSKRRGITVLEVHTNSDGDDDEWVSSESGAVTPADNDEEEGPPTPTDAVSTIHQAQQPTHTRTNNSADSGSILNVNTDPNLNTNNTDSHSDANTIPEISNHIQPKRVLQPQLQLQLQAQLHPMTRTQASSVKQRTSLVPSPSIPHMTRDPPLAPTAPRAETTQLSSETETETTKAVASVANNQIPHPQPQTQLPEVEPSTVPLVKPALSQSTFPEILRSEPQRRPQVRQRPQSMADIRLIDTDAKSEADDVLIESPATEIPPSRTRPPSTRSMRSIYPHPLIRTRSYAPSTPTLTAPPAFSPTTASPTLTPSAGPGMIWGSPQSNTEHPHHLWSSKLKRQNSQSSVNSIATLPLTSAAAAAASAALAPTSSVNITATRERPRTFSHTSAALSSLAAAAAHQPSHHYGFGVPGFVHGGHQHLPSRPASPPLPVMFPPPAKSVHSMIPAALLGPHLSVTAHQRIMADSLMRIGRSRAEKAG</sequence>
<comment type="caution">
    <text evidence="2">The sequence shown here is derived from an EMBL/GenBank/DDBJ whole genome shotgun (WGS) entry which is preliminary data.</text>
</comment>
<keyword evidence="3" id="KW-1185">Reference proteome</keyword>
<dbReference type="Proteomes" id="UP001050691">
    <property type="component" value="Unassembled WGS sequence"/>
</dbReference>
<feature type="compositionally biased region" description="Polar residues" evidence="1">
    <location>
        <begin position="144"/>
        <end position="169"/>
    </location>
</feature>
<feature type="region of interest" description="Disordered" evidence="1">
    <location>
        <begin position="348"/>
        <end position="429"/>
    </location>
</feature>